<proteinExistence type="predicted"/>
<dbReference type="Gramene" id="OGLUM05G06780.1">
    <property type="protein sequence ID" value="OGLUM05G06780.1"/>
    <property type="gene ID" value="OGLUM05G06780"/>
</dbReference>
<accession>A0A0D9ZVG6</accession>
<evidence type="ECO:0000313" key="2">
    <source>
        <dbReference type="EnsemblPlants" id="OGLUM05G06780.1"/>
    </source>
</evidence>
<evidence type="ECO:0000256" key="1">
    <source>
        <dbReference type="SAM" id="MobiDB-lite"/>
    </source>
</evidence>
<reference evidence="2" key="1">
    <citation type="submission" date="2015-04" db="UniProtKB">
        <authorList>
            <consortium name="EnsemblPlants"/>
        </authorList>
    </citation>
    <scope>IDENTIFICATION</scope>
</reference>
<dbReference type="EnsemblPlants" id="OGLUM05G06780.1">
    <property type="protein sequence ID" value="OGLUM05G06780.1"/>
    <property type="gene ID" value="OGLUM05G06780"/>
</dbReference>
<feature type="region of interest" description="Disordered" evidence="1">
    <location>
        <begin position="284"/>
        <end position="318"/>
    </location>
</feature>
<name>A0A0D9ZVG6_9ORYZ</name>
<dbReference type="HOGENOM" id="CLU_875445_0_0_1"/>
<keyword evidence="3" id="KW-1185">Reference proteome</keyword>
<organism evidence="2">
    <name type="scientific">Oryza glumipatula</name>
    <dbReference type="NCBI Taxonomy" id="40148"/>
    <lineage>
        <taxon>Eukaryota</taxon>
        <taxon>Viridiplantae</taxon>
        <taxon>Streptophyta</taxon>
        <taxon>Embryophyta</taxon>
        <taxon>Tracheophyta</taxon>
        <taxon>Spermatophyta</taxon>
        <taxon>Magnoliopsida</taxon>
        <taxon>Liliopsida</taxon>
        <taxon>Poales</taxon>
        <taxon>Poaceae</taxon>
        <taxon>BOP clade</taxon>
        <taxon>Oryzoideae</taxon>
        <taxon>Oryzeae</taxon>
        <taxon>Oryzinae</taxon>
        <taxon>Oryza</taxon>
    </lineage>
</organism>
<dbReference type="AlphaFoldDB" id="A0A0D9ZVG6"/>
<protein>
    <submittedName>
        <fullName evidence="2">Uncharacterized protein</fullName>
    </submittedName>
</protein>
<evidence type="ECO:0000313" key="3">
    <source>
        <dbReference type="Proteomes" id="UP000026961"/>
    </source>
</evidence>
<feature type="compositionally biased region" description="Basic and acidic residues" evidence="1">
    <location>
        <begin position="299"/>
        <end position="318"/>
    </location>
</feature>
<reference evidence="2" key="2">
    <citation type="submission" date="2018-05" db="EMBL/GenBank/DDBJ databases">
        <title>OgluRS3 (Oryza glumaepatula Reference Sequence Version 3).</title>
        <authorList>
            <person name="Zhang J."/>
            <person name="Kudrna D."/>
            <person name="Lee S."/>
            <person name="Talag J."/>
            <person name="Welchert J."/>
            <person name="Wing R.A."/>
        </authorList>
    </citation>
    <scope>NUCLEOTIDE SEQUENCE [LARGE SCALE GENOMIC DNA]</scope>
</reference>
<dbReference type="Proteomes" id="UP000026961">
    <property type="component" value="Chromosome 5"/>
</dbReference>
<sequence length="318" mass="34673">MWRRWAMSGGAAGADGLCAMVADWRQIGRVKRRDRDSREAYRLHYSYNVITISCGAIKPPVAQPCSTRCRLCAHAYAGRLCTRSAVRKSNATCPLLRCAPIRSPDASDGPDSSAMGTVLLSPKSHGVSTTLYYLPERIKATGQRRSCRTHRWRNKAVRCVGSTDGSRQATGHLIWVYACEGGVPQGLSARCHLTPPATAAAVVGSTLIGDGHQIRAGEAAVASFNAWGSLPSAAPPTTRRRRCLKPPIARPAEADPLVARRLPSAAPSIACRLRIWSSRARPRWIQAPKDQAARPYLSSREDEREESERRGGEILRGK</sequence>